<evidence type="ECO:0000313" key="17">
    <source>
        <dbReference type="EMBL" id="RBP14268.1"/>
    </source>
</evidence>
<dbReference type="Proteomes" id="UP000253529">
    <property type="component" value="Unassembled WGS sequence"/>
</dbReference>
<evidence type="ECO:0000256" key="11">
    <source>
        <dbReference type="ARBA" id="ARBA00022723"/>
    </source>
</evidence>
<evidence type="ECO:0000256" key="10">
    <source>
        <dbReference type="ARBA" id="ARBA00022692"/>
    </source>
</evidence>
<evidence type="ECO:0000256" key="9">
    <source>
        <dbReference type="ARBA" id="ARBA00022617"/>
    </source>
</evidence>
<keyword evidence="15 16" id="KW-0472">Membrane</keyword>
<dbReference type="GO" id="GO:0016020">
    <property type="term" value="C:membrane"/>
    <property type="evidence" value="ECO:0007669"/>
    <property type="project" value="UniProtKB-SubCell"/>
</dbReference>
<reference evidence="17 18" key="1">
    <citation type="submission" date="2018-06" db="EMBL/GenBank/DDBJ databases">
        <title>Genomic Encyclopedia of Type Strains, Phase IV (KMG-IV): sequencing the most valuable type-strain genomes for metagenomic binning, comparative biology and taxonomic classification.</title>
        <authorList>
            <person name="Goeker M."/>
        </authorList>
    </citation>
    <scope>NUCLEOTIDE SEQUENCE [LARGE SCALE GENOMIC DNA]</scope>
    <source>
        <strain evidence="17 18">DSM 24875</strain>
    </source>
</reference>
<evidence type="ECO:0000256" key="15">
    <source>
        <dbReference type="ARBA" id="ARBA00023136"/>
    </source>
</evidence>
<feature type="transmembrane region" description="Helical" evidence="16">
    <location>
        <begin position="103"/>
        <end position="124"/>
    </location>
</feature>
<dbReference type="GO" id="GO:0006099">
    <property type="term" value="P:tricarboxylic acid cycle"/>
    <property type="evidence" value="ECO:0007669"/>
    <property type="project" value="UniProtKB-UniPathway"/>
</dbReference>
<evidence type="ECO:0000256" key="7">
    <source>
        <dbReference type="ARBA" id="ARBA00022448"/>
    </source>
</evidence>
<evidence type="ECO:0000256" key="8">
    <source>
        <dbReference type="ARBA" id="ARBA00022532"/>
    </source>
</evidence>
<dbReference type="EMBL" id="QNRK01000009">
    <property type="protein sequence ID" value="RBP14268.1"/>
    <property type="molecule type" value="Genomic_DNA"/>
</dbReference>
<dbReference type="SUPFAM" id="SSF81343">
    <property type="entry name" value="Fumarate reductase respiratory complex transmembrane subunits"/>
    <property type="match status" value="1"/>
</dbReference>
<keyword evidence="11" id="KW-0479">Metal-binding</keyword>
<keyword evidence="9" id="KW-0349">Heme</keyword>
<keyword evidence="14" id="KW-0408">Iron</keyword>
<comment type="subcellular location">
    <subcellularLocation>
        <location evidence="3">Membrane</location>
        <topology evidence="3">Multi-pass membrane protein</topology>
    </subcellularLocation>
</comment>
<accession>A0A366FHY3</accession>
<feature type="transmembrane region" description="Helical" evidence="16">
    <location>
        <begin position="62"/>
        <end position="83"/>
    </location>
</feature>
<keyword evidence="12" id="KW-0249">Electron transport</keyword>
<keyword evidence="13 16" id="KW-1133">Transmembrane helix</keyword>
<protein>
    <recommendedName>
        <fullName evidence="6">Succinate dehydrogenase hydrophobic membrane anchor subunit</fullName>
    </recommendedName>
</protein>
<proteinExistence type="predicted"/>
<evidence type="ECO:0000256" key="4">
    <source>
        <dbReference type="ARBA" id="ARBA00005163"/>
    </source>
</evidence>
<dbReference type="OrthoDB" id="9809280at2"/>
<dbReference type="InterPro" id="IPR034804">
    <property type="entry name" value="SQR/QFR_C/D"/>
</dbReference>
<dbReference type="Gene3D" id="1.20.1300.10">
    <property type="entry name" value="Fumarate reductase/succinate dehydrogenase, transmembrane subunit"/>
    <property type="match status" value="1"/>
</dbReference>
<comment type="caution">
    <text evidence="17">The sequence shown here is derived from an EMBL/GenBank/DDBJ whole genome shotgun (WGS) entry which is preliminary data.</text>
</comment>
<evidence type="ECO:0000256" key="3">
    <source>
        <dbReference type="ARBA" id="ARBA00004141"/>
    </source>
</evidence>
<dbReference type="GO" id="GO:0020037">
    <property type="term" value="F:heme binding"/>
    <property type="evidence" value="ECO:0007669"/>
    <property type="project" value="InterPro"/>
</dbReference>
<evidence type="ECO:0000256" key="5">
    <source>
        <dbReference type="ARBA" id="ARBA00011558"/>
    </source>
</evidence>
<dbReference type="NCBIfam" id="TIGR02968">
    <property type="entry name" value="succ_dehyd_anc"/>
    <property type="match status" value="1"/>
</dbReference>
<keyword evidence="10 16" id="KW-0812">Transmembrane</keyword>
<evidence type="ECO:0000313" key="18">
    <source>
        <dbReference type="Proteomes" id="UP000253529"/>
    </source>
</evidence>
<dbReference type="UniPathway" id="UPA00223"/>
<evidence type="ECO:0000256" key="13">
    <source>
        <dbReference type="ARBA" id="ARBA00022989"/>
    </source>
</evidence>
<keyword evidence="7" id="KW-0813">Transport</keyword>
<dbReference type="Pfam" id="PF01127">
    <property type="entry name" value="Sdh_cyt"/>
    <property type="match status" value="1"/>
</dbReference>
<dbReference type="InterPro" id="IPR014312">
    <property type="entry name" value="Succ_DH_anchor"/>
</dbReference>
<evidence type="ECO:0000256" key="6">
    <source>
        <dbReference type="ARBA" id="ARBA00019425"/>
    </source>
</evidence>
<gene>
    <name evidence="17" type="ORF">DFR50_10921</name>
</gene>
<dbReference type="AlphaFoldDB" id="A0A366FHY3"/>
<name>A0A366FHY3_9HYPH</name>
<keyword evidence="18" id="KW-1185">Reference proteome</keyword>
<comment type="function">
    <text evidence="2">Membrane-anchoring subunit of succinate dehydrogenase (SDH).</text>
</comment>
<evidence type="ECO:0000256" key="12">
    <source>
        <dbReference type="ARBA" id="ARBA00022982"/>
    </source>
</evidence>
<sequence length="129" mass="13916">MSSKPGGLRTPLTRVRFLGSAQKGTGEAWMVQVTGIANVLLGLIFVLLMLRLVHMDYNGVRATLGHPIPAILLLAFILSGIVHMEIGMRSIIVDYVSGPARQWALIANVLVSGLLGLACMYATLRISFI</sequence>
<evidence type="ECO:0000256" key="1">
    <source>
        <dbReference type="ARBA" id="ARBA00001971"/>
    </source>
</evidence>
<comment type="subunit">
    <text evidence="5">Part of an enzyme complex containing four subunits: a flavoprotein, an iron-sulfur protein, plus two membrane-anchoring proteins, SdhC and SdhD.</text>
</comment>
<evidence type="ECO:0000256" key="16">
    <source>
        <dbReference type="SAM" id="Phobius"/>
    </source>
</evidence>
<evidence type="ECO:0000256" key="2">
    <source>
        <dbReference type="ARBA" id="ARBA00004050"/>
    </source>
</evidence>
<organism evidence="17 18">
    <name type="scientific">Roseiarcus fermentans</name>
    <dbReference type="NCBI Taxonomy" id="1473586"/>
    <lineage>
        <taxon>Bacteria</taxon>
        <taxon>Pseudomonadati</taxon>
        <taxon>Pseudomonadota</taxon>
        <taxon>Alphaproteobacteria</taxon>
        <taxon>Hyphomicrobiales</taxon>
        <taxon>Roseiarcaceae</taxon>
        <taxon>Roseiarcus</taxon>
    </lineage>
</organism>
<comment type="cofactor">
    <cofactor evidence="1">
        <name>heme</name>
        <dbReference type="ChEBI" id="CHEBI:30413"/>
    </cofactor>
</comment>
<dbReference type="InterPro" id="IPR000701">
    <property type="entry name" value="SuccDH_FuR_B_TM-su"/>
</dbReference>
<keyword evidence="8" id="KW-0816">Tricarboxylic acid cycle</keyword>
<dbReference type="RefSeq" id="WP_113888962.1">
    <property type="nucleotide sequence ID" value="NZ_QNRK01000009.1"/>
</dbReference>
<evidence type="ECO:0000256" key="14">
    <source>
        <dbReference type="ARBA" id="ARBA00023004"/>
    </source>
</evidence>
<dbReference type="GO" id="GO:0046872">
    <property type="term" value="F:metal ion binding"/>
    <property type="evidence" value="ECO:0007669"/>
    <property type="project" value="UniProtKB-KW"/>
</dbReference>
<feature type="transmembrane region" description="Helical" evidence="16">
    <location>
        <begin position="29"/>
        <end position="50"/>
    </location>
</feature>
<comment type="pathway">
    <text evidence="4">Carbohydrate metabolism; tricarboxylic acid cycle.</text>
</comment>